<evidence type="ECO:0000313" key="1">
    <source>
        <dbReference type="EMBL" id="DAD76453.1"/>
    </source>
</evidence>
<protein>
    <submittedName>
        <fullName evidence="1">Uncharacterized protein</fullName>
    </submittedName>
</protein>
<proteinExistence type="predicted"/>
<dbReference type="EMBL" id="BK014801">
    <property type="protein sequence ID" value="DAD76453.1"/>
    <property type="molecule type" value="Genomic_DNA"/>
</dbReference>
<accession>A0A8S5M2C3</accession>
<sequence length="36" mass="4184">MVVVKQCYSILHENISEVSRIYFGTVCYLSRITFAL</sequence>
<reference evidence="1" key="1">
    <citation type="journal article" date="2021" name="Proc. Natl. Acad. Sci. U.S.A.">
        <title>A Catalog of Tens of Thousands of Viruses from Human Metagenomes Reveals Hidden Associations with Chronic Diseases.</title>
        <authorList>
            <person name="Tisza M.J."/>
            <person name="Buck C.B."/>
        </authorList>
    </citation>
    <scope>NUCLEOTIDE SEQUENCE</scope>
    <source>
        <strain evidence="1">CtMVT27</strain>
    </source>
</reference>
<name>A0A8S5M2C3_9CAUD</name>
<organism evidence="1">
    <name type="scientific">Caudovirales sp. ctMVT27</name>
    <dbReference type="NCBI Taxonomy" id="2826771"/>
    <lineage>
        <taxon>Viruses</taxon>
        <taxon>Duplodnaviria</taxon>
        <taxon>Heunggongvirae</taxon>
        <taxon>Uroviricota</taxon>
        <taxon>Caudoviricetes</taxon>
    </lineage>
</organism>